<dbReference type="RefSeq" id="WP_135484366.1">
    <property type="nucleotide sequence ID" value="NZ_SRMF01000009.1"/>
</dbReference>
<dbReference type="Proteomes" id="UP000297475">
    <property type="component" value="Unassembled WGS sequence"/>
</dbReference>
<keyword evidence="9 11" id="KW-0472">Membrane</keyword>
<dbReference type="OrthoDB" id="9766909at2"/>
<evidence type="ECO:0000256" key="8">
    <source>
        <dbReference type="ARBA" id="ARBA00022989"/>
    </source>
</evidence>
<comment type="similarity">
    <text evidence="11">Belongs to the glycosyltransferase 51 family.</text>
</comment>
<dbReference type="InterPro" id="IPR023346">
    <property type="entry name" value="Lysozyme-like_dom_sf"/>
</dbReference>
<accession>A0A4Z0WBZ2</accession>
<proteinExistence type="inferred from homology"/>
<evidence type="ECO:0000259" key="12">
    <source>
        <dbReference type="Pfam" id="PF00912"/>
    </source>
</evidence>
<dbReference type="EC" id="2.4.99.28" evidence="11"/>
<dbReference type="GO" id="GO:0009252">
    <property type="term" value="P:peptidoglycan biosynthetic process"/>
    <property type="evidence" value="ECO:0007669"/>
    <property type="project" value="UniProtKB-UniRule"/>
</dbReference>
<keyword evidence="3 11" id="KW-0328">Glycosyltransferase</keyword>
<evidence type="ECO:0000256" key="9">
    <source>
        <dbReference type="ARBA" id="ARBA00023136"/>
    </source>
</evidence>
<dbReference type="GO" id="GO:0008360">
    <property type="term" value="P:regulation of cell shape"/>
    <property type="evidence" value="ECO:0007669"/>
    <property type="project" value="UniProtKB-KW"/>
</dbReference>
<evidence type="ECO:0000313" key="14">
    <source>
        <dbReference type="Proteomes" id="UP000297475"/>
    </source>
</evidence>
<dbReference type="GO" id="GO:0008955">
    <property type="term" value="F:peptidoglycan glycosyltransferase activity"/>
    <property type="evidence" value="ECO:0007669"/>
    <property type="project" value="UniProtKB-UniRule"/>
</dbReference>
<sequence length="234" mass="27439">MMRLLRYCMRLFLYLTLIWVALSLLLVVPLRWVNPPGTPVMVHRWWQAEPEVFELRWQWLAWEEIPPHAVLAAVVSEDQRFPLHRGFDLEAMLDAWSERERRGQLRGASTISQQVARNLYLWTGRSWIRKGMEAWFTLLIEVFWPKQRIMEVYLNIAEWGPNGVFGIEAGSQYHFGKPAQRLNPWESALLATALPSPARYTPGRATPFLVERAQWNLQQQRMLGGTTWLAPLYP</sequence>
<dbReference type="GO" id="GO:0005886">
    <property type="term" value="C:plasma membrane"/>
    <property type="evidence" value="ECO:0007669"/>
    <property type="project" value="UniProtKB-SubCell"/>
</dbReference>
<keyword evidence="10 11" id="KW-0961">Cell wall biogenesis/degradation</keyword>
<dbReference type="EMBL" id="SRMF01000009">
    <property type="protein sequence ID" value="TGG91273.1"/>
    <property type="molecule type" value="Genomic_DNA"/>
</dbReference>
<keyword evidence="14" id="KW-1185">Reference proteome</keyword>
<feature type="transmembrane region" description="Helical" evidence="11">
    <location>
        <begin position="12"/>
        <end position="32"/>
    </location>
</feature>
<evidence type="ECO:0000256" key="6">
    <source>
        <dbReference type="ARBA" id="ARBA00022960"/>
    </source>
</evidence>
<name>A0A4Z0WBZ2_9GAMM</name>
<dbReference type="GO" id="GO:0009274">
    <property type="term" value="C:peptidoglycan-based cell wall"/>
    <property type="evidence" value="ECO:0007669"/>
    <property type="project" value="InterPro"/>
</dbReference>
<keyword evidence="5 11" id="KW-0812">Transmembrane</keyword>
<evidence type="ECO:0000256" key="3">
    <source>
        <dbReference type="ARBA" id="ARBA00022676"/>
    </source>
</evidence>
<keyword evidence="1 11" id="KW-1003">Cell membrane</keyword>
<evidence type="ECO:0000256" key="11">
    <source>
        <dbReference type="HAMAP-Rule" id="MF_00766"/>
    </source>
</evidence>
<feature type="domain" description="Glycosyl transferase family 51" evidence="12">
    <location>
        <begin position="57"/>
        <end position="219"/>
    </location>
</feature>
<gene>
    <name evidence="11 13" type="primary">mtgA</name>
    <name evidence="13" type="ORF">E4656_16255</name>
</gene>
<dbReference type="GO" id="GO:0071555">
    <property type="term" value="P:cell wall organization"/>
    <property type="evidence" value="ECO:0007669"/>
    <property type="project" value="UniProtKB-KW"/>
</dbReference>
<dbReference type="SUPFAM" id="SSF53955">
    <property type="entry name" value="Lysozyme-like"/>
    <property type="match status" value="1"/>
</dbReference>
<dbReference type="NCBIfam" id="TIGR02070">
    <property type="entry name" value="mono_pep_trsgly"/>
    <property type="match status" value="1"/>
</dbReference>
<dbReference type="InterPro" id="IPR011812">
    <property type="entry name" value="Pep_trsgly"/>
</dbReference>
<protein>
    <recommendedName>
        <fullName evidence="11">Biosynthetic peptidoglycan transglycosylase</fullName>
        <ecNumber evidence="11">2.4.99.28</ecNumber>
    </recommendedName>
    <alternativeName>
        <fullName evidence="11">Glycan polymerase</fullName>
    </alternativeName>
    <alternativeName>
        <fullName evidence="11">Peptidoglycan glycosyltransferase MtgA</fullName>
        <shortName evidence="11">PGT</shortName>
    </alternativeName>
</protein>
<dbReference type="AlphaFoldDB" id="A0A4Z0WBZ2"/>
<evidence type="ECO:0000256" key="10">
    <source>
        <dbReference type="ARBA" id="ARBA00023316"/>
    </source>
</evidence>
<evidence type="ECO:0000256" key="7">
    <source>
        <dbReference type="ARBA" id="ARBA00022984"/>
    </source>
</evidence>
<dbReference type="HAMAP" id="MF_00766">
    <property type="entry name" value="PGT_MtgA"/>
    <property type="match status" value="1"/>
</dbReference>
<evidence type="ECO:0000256" key="4">
    <source>
        <dbReference type="ARBA" id="ARBA00022679"/>
    </source>
</evidence>
<evidence type="ECO:0000256" key="5">
    <source>
        <dbReference type="ARBA" id="ARBA00022692"/>
    </source>
</evidence>
<evidence type="ECO:0000256" key="1">
    <source>
        <dbReference type="ARBA" id="ARBA00022475"/>
    </source>
</evidence>
<evidence type="ECO:0000313" key="13">
    <source>
        <dbReference type="EMBL" id="TGG91273.1"/>
    </source>
</evidence>
<dbReference type="InterPro" id="IPR036950">
    <property type="entry name" value="PBP_transglycosylase"/>
</dbReference>
<comment type="catalytic activity">
    <reaction evidence="11">
        <text>[GlcNAc-(1-&gt;4)-Mur2Ac(oyl-L-Ala-gamma-D-Glu-L-Lys-D-Ala-D-Ala)](n)-di-trans,octa-cis-undecaprenyl diphosphate + beta-D-GlcNAc-(1-&gt;4)-Mur2Ac(oyl-L-Ala-gamma-D-Glu-L-Lys-D-Ala-D-Ala)-di-trans,octa-cis-undecaprenyl diphosphate = [GlcNAc-(1-&gt;4)-Mur2Ac(oyl-L-Ala-gamma-D-Glu-L-Lys-D-Ala-D-Ala)](n+1)-di-trans,octa-cis-undecaprenyl diphosphate + di-trans,octa-cis-undecaprenyl diphosphate + H(+)</text>
        <dbReference type="Rhea" id="RHEA:23708"/>
        <dbReference type="Rhea" id="RHEA-COMP:9602"/>
        <dbReference type="Rhea" id="RHEA-COMP:9603"/>
        <dbReference type="ChEBI" id="CHEBI:15378"/>
        <dbReference type="ChEBI" id="CHEBI:58405"/>
        <dbReference type="ChEBI" id="CHEBI:60033"/>
        <dbReference type="ChEBI" id="CHEBI:78435"/>
        <dbReference type="EC" id="2.4.99.28"/>
    </reaction>
</comment>
<keyword evidence="6 11" id="KW-0133">Cell shape</keyword>
<comment type="pathway">
    <text evidence="11">Cell wall biogenesis; peptidoglycan biosynthesis.</text>
</comment>
<organism evidence="13 14">
    <name type="scientific">Natronospirillum operosum</name>
    <dbReference type="NCBI Taxonomy" id="2759953"/>
    <lineage>
        <taxon>Bacteria</taxon>
        <taxon>Pseudomonadati</taxon>
        <taxon>Pseudomonadota</taxon>
        <taxon>Gammaproteobacteria</taxon>
        <taxon>Oceanospirillales</taxon>
        <taxon>Natronospirillaceae</taxon>
        <taxon>Natronospirillum</taxon>
    </lineage>
</organism>
<dbReference type="Gene3D" id="1.10.3810.10">
    <property type="entry name" value="Biosynthetic peptidoglycan transglycosylase-like"/>
    <property type="match status" value="1"/>
</dbReference>
<dbReference type="Pfam" id="PF00912">
    <property type="entry name" value="Transgly"/>
    <property type="match status" value="1"/>
</dbReference>
<keyword evidence="7 11" id="KW-0573">Peptidoglycan synthesis</keyword>
<keyword evidence="4 11" id="KW-0808">Transferase</keyword>
<dbReference type="PANTHER" id="PTHR30400">
    <property type="entry name" value="MONOFUNCTIONAL BIOSYNTHETIC PEPTIDOGLYCAN TRANSGLYCOSYLASE"/>
    <property type="match status" value="1"/>
</dbReference>
<keyword evidence="2 11" id="KW-0997">Cell inner membrane</keyword>
<evidence type="ECO:0000256" key="2">
    <source>
        <dbReference type="ARBA" id="ARBA00022519"/>
    </source>
</evidence>
<dbReference type="GO" id="GO:0016763">
    <property type="term" value="F:pentosyltransferase activity"/>
    <property type="evidence" value="ECO:0007669"/>
    <property type="project" value="InterPro"/>
</dbReference>
<comment type="caution">
    <text evidence="13">The sequence shown here is derived from an EMBL/GenBank/DDBJ whole genome shotgun (WGS) entry which is preliminary data.</text>
</comment>
<reference evidence="13 14" key="1">
    <citation type="submission" date="2019-04" db="EMBL/GenBank/DDBJ databases">
        <title>Natronospirillum operosus gen. nov., sp. nov., a haloalkaliphilic satellite isolated from decaying biomass of laboratory culture of cyanobacterium Geitlerinema sp. and proposal of Natronospirillaceae fam. nov. and Saccharospirillaceae fam. nov.</title>
        <authorList>
            <person name="Kevbrin V."/>
            <person name="Boltyanskaya Y."/>
            <person name="Koziaeva V."/>
            <person name="Grouzdev D.S."/>
            <person name="Park M."/>
            <person name="Cho J."/>
        </authorList>
    </citation>
    <scope>NUCLEOTIDE SEQUENCE [LARGE SCALE GENOMIC DNA]</scope>
    <source>
        <strain evidence="13 14">G-116</strain>
    </source>
</reference>
<dbReference type="UniPathway" id="UPA00219"/>
<keyword evidence="8 11" id="KW-1133">Transmembrane helix</keyword>
<comment type="subcellular location">
    <subcellularLocation>
        <location evidence="11">Cell inner membrane</location>
        <topology evidence="11">Single-pass membrane protein</topology>
    </subcellularLocation>
</comment>
<dbReference type="PANTHER" id="PTHR30400:SF0">
    <property type="entry name" value="BIOSYNTHETIC PEPTIDOGLYCAN TRANSGLYCOSYLASE"/>
    <property type="match status" value="1"/>
</dbReference>
<dbReference type="InterPro" id="IPR001264">
    <property type="entry name" value="Glyco_trans_51"/>
</dbReference>
<comment type="function">
    <text evidence="11">Peptidoglycan polymerase that catalyzes glycan chain elongation from lipid-linked precursors.</text>
</comment>